<gene>
    <name evidence="2" type="ORF">GCM10023214_62560</name>
</gene>
<name>A0ABP8VEB0_9PSEU</name>
<protein>
    <submittedName>
        <fullName evidence="2">Uncharacterized protein</fullName>
    </submittedName>
</protein>
<dbReference type="Proteomes" id="UP001500192">
    <property type="component" value="Unassembled WGS sequence"/>
</dbReference>
<evidence type="ECO:0000313" key="3">
    <source>
        <dbReference type="Proteomes" id="UP001500192"/>
    </source>
</evidence>
<organism evidence="2 3">
    <name type="scientific">Amycolatopsis dongchuanensis</name>
    <dbReference type="NCBI Taxonomy" id="1070866"/>
    <lineage>
        <taxon>Bacteria</taxon>
        <taxon>Bacillati</taxon>
        <taxon>Actinomycetota</taxon>
        <taxon>Actinomycetes</taxon>
        <taxon>Pseudonocardiales</taxon>
        <taxon>Pseudonocardiaceae</taxon>
        <taxon>Amycolatopsis</taxon>
    </lineage>
</organism>
<dbReference type="EMBL" id="BAABIB010000123">
    <property type="protein sequence ID" value="GAA4661771.1"/>
    <property type="molecule type" value="Genomic_DNA"/>
</dbReference>
<evidence type="ECO:0000256" key="1">
    <source>
        <dbReference type="SAM" id="MobiDB-lite"/>
    </source>
</evidence>
<accession>A0ABP8VEB0</accession>
<reference evidence="3" key="1">
    <citation type="journal article" date="2019" name="Int. J. Syst. Evol. Microbiol.">
        <title>The Global Catalogue of Microorganisms (GCM) 10K type strain sequencing project: providing services to taxonomists for standard genome sequencing and annotation.</title>
        <authorList>
            <consortium name="The Broad Institute Genomics Platform"/>
            <consortium name="The Broad Institute Genome Sequencing Center for Infectious Disease"/>
            <person name="Wu L."/>
            <person name="Ma J."/>
        </authorList>
    </citation>
    <scope>NUCLEOTIDE SEQUENCE [LARGE SCALE GENOMIC DNA]</scope>
    <source>
        <strain evidence="3">JCM 18054</strain>
    </source>
</reference>
<comment type="caution">
    <text evidence="2">The sequence shown here is derived from an EMBL/GenBank/DDBJ whole genome shotgun (WGS) entry which is preliminary data.</text>
</comment>
<sequence length="72" mass="7788">MLGPYLSVGEHGQAGRGEKVQFGQIDDKQIQRAAQAAAEHVGQPRRGQQIQLTPRSDDRGATAGPLHTQSQR</sequence>
<evidence type="ECO:0000313" key="2">
    <source>
        <dbReference type="EMBL" id="GAA4661771.1"/>
    </source>
</evidence>
<feature type="region of interest" description="Disordered" evidence="1">
    <location>
        <begin position="31"/>
        <end position="72"/>
    </location>
</feature>
<keyword evidence="3" id="KW-1185">Reference proteome</keyword>
<proteinExistence type="predicted"/>